<feature type="region of interest" description="Disordered" evidence="1">
    <location>
        <begin position="1"/>
        <end position="336"/>
    </location>
</feature>
<sequence length="336" mass="37621">DPQARPPPRRRPRRPARHRLRPHHPAPGPGRGKRRRRGAALRGGRRHGGRPAGRREPWLRHRPVRGPGGADRRRHGRGARHHDHGPAHRRDAARRPARRARLGAGGRALGLDLHRRVRAGSRRPPRRPPRHHALEVRRGLPKALPRGRPRRGRPLHRRRAGAHLGRPQRGDRPVPPPGTARPRHGGRQRGGAAHGRAAVARRRTGAVHRARRPPGCRRDDRRRACVGRGPPRRSAGRRHPRAPCLDERADLHPPLPRGDGPLPRRLGGPAARPPRPPPPRGERPERRRGGHPRRDGHVRVPAPAPPRQRRGVAVGLPAHVPGHPPRRGRRTVTVRL</sequence>
<feature type="compositionally biased region" description="Basic residues" evidence="1">
    <location>
        <begin position="230"/>
        <end position="241"/>
    </location>
</feature>
<name>A0A6J4P4Z3_9ACTN</name>
<organism evidence="2">
    <name type="scientific">uncultured Nocardioides sp</name>
    <dbReference type="NCBI Taxonomy" id="198441"/>
    <lineage>
        <taxon>Bacteria</taxon>
        <taxon>Bacillati</taxon>
        <taxon>Actinomycetota</taxon>
        <taxon>Actinomycetes</taxon>
        <taxon>Propionibacteriales</taxon>
        <taxon>Nocardioidaceae</taxon>
        <taxon>Nocardioides</taxon>
        <taxon>environmental samples</taxon>
    </lineage>
</organism>
<proteinExistence type="predicted"/>
<feature type="compositionally biased region" description="Basic and acidic residues" evidence="1">
    <location>
        <begin position="84"/>
        <end position="94"/>
    </location>
</feature>
<feature type="non-terminal residue" evidence="2">
    <location>
        <position position="1"/>
    </location>
</feature>
<feature type="non-terminal residue" evidence="2">
    <location>
        <position position="336"/>
    </location>
</feature>
<feature type="compositionally biased region" description="Basic and acidic residues" evidence="1">
    <location>
        <begin position="280"/>
        <end position="298"/>
    </location>
</feature>
<feature type="compositionally biased region" description="Basic residues" evidence="1">
    <location>
        <begin position="72"/>
        <end position="83"/>
    </location>
</feature>
<evidence type="ECO:0000256" key="1">
    <source>
        <dbReference type="SAM" id="MobiDB-lite"/>
    </source>
</evidence>
<dbReference type="EMBL" id="CADCUM010000122">
    <property type="protein sequence ID" value="CAA9402852.1"/>
    <property type="molecule type" value="Genomic_DNA"/>
</dbReference>
<feature type="compositionally biased region" description="Basic residues" evidence="1">
    <location>
        <begin position="115"/>
        <end position="131"/>
    </location>
</feature>
<feature type="compositionally biased region" description="Basic residues" evidence="1">
    <location>
        <begin position="324"/>
        <end position="336"/>
    </location>
</feature>
<feature type="compositionally biased region" description="Low complexity" evidence="1">
    <location>
        <begin position="257"/>
        <end position="270"/>
    </location>
</feature>
<feature type="compositionally biased region" description="Basic residues" evidence="1">
    <location>
        <begin position="7"/>
        <end position="24"/>
    </location>
</feature>
<dbReference type="AlphaFoldDB" id="A0A6J4P4Z3"/>
<accession>A0A6J4P4Z3</accession>
<feature type="compositionally biased region" description="Basic residues" evidence="1">
    <location>
        <begin position="145"/>
        <end position="161"/>
    </location>
</feature>
<evidence type="ECO:0000313" key="2">
    <source>
        <dbReference type="EMBL" id="CAA9402852.1"/>
    </source>
</evidence>
<reference evidence="2" key="1">
    <citation type="submission" date="2020-02" db="EMBL/GenBank/DDBJ databases">
        <authorList>
            <person name="Meier V. D."/>
        </authorList>
    </citation>
    <scope>NUCLEOTIDE SEQUENCE</scope>
    <source>
        <strain evidence="2">AVDCRST_MAG32</strain>
    </source>
</reference>
<feature type="compositionally biased region" description="Basic residues" evidence="1">
    <location>
        <begin position="199"/>
        <end position="215"/>
    </location>
</feature>
<protein>
    <submittedName>
        <fullName evidence="2">Transcriptional regulator, AraC family</fullName>
    </submittedName>
</protein>
<feature type="compositionally biased region" description="Basic residues" evidence="1">
    <location>
        <begin position="31"/>
        <end position="49"/>
    </location>
</feature>
<gene>
    <name evidence="2" type="ORF">AVDCRST_MAG32-3071</name>
</gene>